<accession>A0A438EEL0</accession>
<feature type="domain" description="DUF8040" evidence="3">
    <location>
        <begin position="308"/>
        <end position="357"/>
    </location>
</feature>
<dbReference type="PANTHER" id="PTHR47584">
    <property type="match status" value="1"/>
</dbReference>
<dbReference type="EMBL" id="QGNW01001307">
    <property type="protein sequence ID" value="RVW46122.1"/>
    <property type="molecule type" value="Genomic_DNA"/>
</dbReference>
<feature type="domain" description="Myb/SANT-like" evidence="2">
    <location>
        <begin position="14"/>
        <end position="107"/>
    </location>
</feature>
<dbReference type="Proteomes" id="UP000288805">
    <property type="component" value="Unassembled WGS sequence"/>
</dbReference>
<dbReference type="InterPro" id="IPR045026">
    <property type="entry name" value="LIMYB"/>
</dbReference>
<evidence type="ECO:0000313" key="5">
    <source>
        <dbReference type="Proteomes" id="UP000288805"/>
    </source>
</evidence>
<organism evidence="4 5">
    <name type="scientific">Vitis vinifera</name>
    <name type="common">Grape</name>
    <dbReference type="NCBI Taxonomy" id="29760"/>
    <lineage>
        <taxon>Eukaryota</taxon>
        <taxon>Viridiplantae</taxon>
        <taxon>Streptophyta</taxon>
        <taxon>Embryophyta</taxon>
        <taxon>Tracheophyta</taxon>
        <taxon>Spermatophyta</taxon>
        <taxon>Magnoliopsida</taxon>
        <taxon>eudicotyledons</taxon>
        <taxon>Gunneridae</taxon>
        <taxon>Pentapetalae</taxon>
        <taxon>rosids</taxon>
        <taxon>Vitales</taxon>
        <taxon>Vitaceae</taxon>
        <taxon>Viteae</taxon>
        <taxon>Vitis</taxon>
    </lineage>
</organism>
<dbReference type="Pfam" id="PF26138">
    <property type="entry name" value="DUF8040"/>
    <property type="match status" value="1"/>
</dbReference>
<evidence type="ECO:0000313" key="4">
    <source>
        <dbReference type="EMBL" id="RVW46122.1"/>
    </source>
</evidence>
<feature type="region of interest" description="Disordered" evidence="1">
    <location>
        <begin position="174"/>
        <end position="212"/>
    </location>
</feature>
<dbReference type="PANTHER" id="PTHR47584:SF14">
    <property type="entry name" value="L10-INTERACTING MYB DOMAIN-CONTAINING PROTEIN-LIKE"/>
    <property type="match status" value="1"/>
</dbReference>
<dbReference type="AlphaFoldDB" id="A0A438EEL0"/>
<comment type="caution">
    <text evidence="4">The sequence shown here is derived from an EMBL/GenBank/DDBJ whole genome shotgun (WGS) entry which is preliminary data.</text>
</comment>
<evidence type="ECO:0000256" key="1">
    <source>
        <dbReference type="SAM" id="MobiDB-lite"/>
    </source>
</evidence>
<evidence type="ECO:0000259" key="2">
    <source>
        <dbReference type="Pfam" id="PF12776"/>
    </source>
</evidence>
<protein>
    <submittedName>
        <fullName evidence="4">L10-interacting MYB domain-containing protein</fullName>
    </submittedName>
</protein>
<dbReference type="InterPro" id="IPR058353">
    <property type="entry name" value="DUF8040"/>
</dbReference>
<name>A0A438EEL0_VITVI</name>
<dbReference type="Pfam" id="PF12776">
    <property type="entry name" value="Myb_DNA-bind_3"/>
    <property type="match status" value="1"/>
</dbReference>
<proteinExistence type="predicted"/>
<reference evidence="4 5" key="1">
    <citation type="journal article" date="2018" name="PLoS Genet.">
        <title>Population sequencing reveals clonal diversity and ancestral inbreeding in the grapevine cultivar Chardonnay.</title>
        <authorList>
            <person name="Roach M.J."/>
            <person name="Johnson D.L."/>
            <person name="Bohlmann J."/>
            <person name="van Vuuren H.J."/>
            <person name="Jones S.J."/>
            <person name="Pretorius I.S."/>
            <person name="Schmidt S.A."/>
            <person name="Borneman A.R."/>
        </authorList>
    </citation>
    <scope>NUCLEOTIDE SEQUENCE [LARGE SCALE GENOMIC DNA]</scope>
    <source>
        <strain evidence="5">cv. Chardonnay</strain>
        <tissue evidence="4">Leaf</tissue>
    </source>
</reference>
<evidence type="ECO:0000259" key="3">
    <source>
        <dbReference type="Pfam" id="PF26138"/>
    </source>
</evidence>
<sequence length="523" mass="59393">MTTEITDVEDAGTWRGNIEKIFIDIMVNEVNKGNMDSGTFSTNTWRRILLEINSQGKRNFNLKQLKQKFNRLRAMHREFSDLLKHTGFGWDAETNTVHALEETWQNYIRAHPNAKRFRSKGCPNYNLLGLIFNPSTATAALHYSSTQDPPNTDDEDEMDDNLEHGGVHVDVDTEIPDDPPQPEMAGGVTTRSGKRVTDSLLERKGKKESRLSQMGDALKAWVEASKARTETSRARTEALLARVDRYKSGTSSEATSGGTTDFSITRCMAALQTIELLDNDKYLKAVEKFTVPEWREIFMNMPDERKMDTRFVTVEEAVAMFLLIVGHNVRMRVVADHFQHSTETVARHFKQVRRALCRLGKILICPNNMTNEVSSYVASNPKYFSWFKDCIGAIDGTHISAWVPTDRQTSFRGTANDARVFLDALTRPEVNFSCQMMPCYKPSRQPSIVVACCTLHNWIRLSTRNDQLFREYEVEDLSIEGEEESTSSRNHSIDLSDESAAAMAACRDQIAEVMWANYINVNP</sequence>
<gene>
    <name evidence="4" type="primary">LIMYB_3</name>
    <name evidence="4" type="ORF">CK203_076231</name>
</gene>
<feature type="compositionally biased region" description="Basic and acidic residues" evidence="1">
    <location>
        <begin position="195"/>
        <end position="210"/>
    </location>
</feature>
<dbReference type="InterPro" id="IPR024752">
    <property type="entry name" value="Myb/SANT-like_dom"/>
</dbReference>